<dbReference type="Proteomes" id="UP000606786">
    <property type="component" value="Unassembled WGS sequence"/>
</dbReference>
<feature type="compositionally biased region" description="Polar residues" evidence="1">
    <location>
        <begin position="1"/>
        <end position="15"/>
    </location>
</feature>
<dbReference type="GO" id="GO:0009887">
    <property type="term" value="P:animal organ morphogenesis"/>
    <property type="evidence" value="ECO:0007669"/>
    <property type="project" value="TreeGrafter"/>
</dbReference>
<feature type="compositionally biased region" description="Low complexity" evidence="1">
    <location>
        <begin position="80"/>
        <end position="106"/>
    </location>
</feature>
<dbReference type="PANTHER" id="PTHR13578:SF20">
    <property type="entry name" value="POLYCOMB PROTEIN ASX"/>
    <property type="match status" value="1"/>
</dbReference>
<reference evidence="3" key="1">
    <citation type="submission" date="2020-11" db="EMBL/GenBank/DDBJ databases">
        <authorList>
            <person name="Whitehead M."/>
        </authorList>
    </citation>
    <scope>NUCLEOTIDE SEQUENCE</scope>
    <source>
        <strain evidence="3">EGII</strain>
    </source>
</reference>
<feature type="region of interest" description="Disordered" evidence="1">
    <location>
        <begin position="1"/>
        <end position="127"/>
    </location>
</feature>
<feature type="compositionally biased region" description="Low complexity" evidence="1">
    <location>
        <begin position="115"/>
        <end position="127"/>
    </location>
</feature>
<feature type="domain" description="ASX DEUBAD" evidence="2">
    <location>
        <begin position="173"/>
        <end position="266"/>
    </location>
</feature>
<dbReference type="PANTHER" id="PTHR13578">
    <property type="entry name" value="ADDITIONAL SEX COMBS LIKE PROTEIN ASXL"/>
    <property type="match status" value="1"/>
</dbReference>
<evidence type="ECO:0000259" key="2">
    <source>
        <dbReference type="Pfam" id="PF13919"/>
    </source>
</evidence>
<dbReference type="EMBL" id="CAJHJT010000056">
    <property type="protein sequence ID" value="CAD7012307.1"/>
    <property type="molecule type" value="Genomic_DNA"/>
</dbReference>
<dbReference type="GO" id="GO:0035517">
    <property type="term" value="C:PR-DUB complex"/>
    <property type="evidence" value="ECO:0007669"/>
    <property type="project" value="TreeGrafter"/>
</dbReference>
<protein>
    <submittedName>
        <fullName evidence="3">(Mediterranean fruit fly) hypothetical protein</fullName>
    </submittedName>
</protein>
<name>A0A811VAL9_CERCA</name>
<sequence>MESHTPSARQKTNADPISEKAEQVNLLSEEEEKDPLALDTAIEQPSSRNKLSNNAKHSHSLRRHVPRIIVKPIPPEKKVTATATATLSSNASTSTTAATTVINATSGKNTTPSPSSRATSSRRAQQQAKAAAAAAAAASAAAAAAASSASLPTPITAITQASTMREVLASIPAAQIEQTKDGKIDLETPDSILASTNLRALLNKQTFSMLPPLYQYNLIQLLPSVDREAIEIERKTNTDSTVTMDSIKLGPSSLNNEFFARACLEWVSV</sequence>
<proteinExistence type="predicted"/>
<keyword evidence="4" id="KW-1185">Reference proteome</keyword>
<feature type="compositionally biased region" description="Basic residues" evidence="1">
    <location>
        <begin position="56"/>
        <end position="66"/>
    </location>
</feature>
<feature type="compositionally biased region" description="Polar residues" evidence="1">
    <location>
        <begin position="43"/>
        <end position="55"/>
    </location>
</feature>
<dbReference type="OrthoDB" id="9348951at2759"/>
<evidence type="ECO:0000313" key="4">
    <source>
        <dbReference type="Proteomes" id="UP000606786"/>
    </source>
</evidence>
<dbReference type="Pfam" id="PF13919">
    <property type="entry name" value="ASXH"/>
    <property type="match status" value="1"/>
</dbReference>
<dbReference type="AlphaFoldDB" id="A0A811VAL9"/>
<organism evidence="3 4">
    <name type="scientific">Ceratitis capitata</name>
    <name type="common">Mediterranean fruit fly</name>
    <name type="synonym">Tephritis capitata</name>
    <dbReference type="NCBI Taxonomy" id="7213"/>
    <lineage>
        <taxon>Eukaryota</taxon>
        <taxon>Metazoa</taxon>
        <taxon>Ecdysozoa</taxon>
        <taxon>Arthropoda</taxon>
        <taxon>Hexapoda</taxon>
        <taxon>Insecta</taxon>
        <taxon>Pterygota</taxon>
        <taxon>Neoptera</taxon>
        <taxon>Endopterygota</taxon>
        <taxon>Diptera</taxon>
        <taxon>Brachycera</taxon>
        <taxon>Muscomorpha</taxon>
        <taxon>Tephritoidea</taxon>
        <taxon>Tephritidae</taxon>
        <taxon>Ceratitis</taxon>
        <taxon>Ceratitis</taxon>
    </lineage>
</organism>
<dbReference type="InterPro" id="IPR024811">
    <property type="entry name" value="ASX/ASX-like"/>
</dbReference>
<dbReference type="GO" id="GO:0003682">
    <property type="term" value="F:chromatin binding"/>
    <property type="evidence" value="ECO:0007669"/>
    <property type="project" value="TreeGrafter"/>
</dbReference>
<dbReference type="InterPro" id="IPR028020">
    <property type="entry name" value="ASX_DEUBAD_dom"/>
</dbReference>
<evidence type="ECO:0000313" key="3">
    <source>
        <dbReference type="EMBL" id="CAD7012307.1"/>
    </source>
</evidence>
<dbReference type="GO" id="GO:0045944">
    <property type="term" value="P:positive regulation of transcription by RNA polymerase II"/>
    <property type="evidence" value="ECO:0007669"/>
    <property type="project" value="TreeGrafter"/>
</dbReference>
<comment type="caution">
    <text evidence="3">The sequence shown here is derived from an EMBL/GenBank/DDBJ whole genome shotgun (WGS) entry which is preliminary data.</text>
</comment>
<gene>
    <name evidence="3" type="ORF">CCAP1982_LOCUS20403</name>
</gene>
<evidence type="ECO:0000256" key="1">
    <source>
        <dbReference type="SAM" id="MobiDB-lite"/>
    </source>
</evidence>
<accession>A0A811VAL9</accession>